<sequence length="279" mass="31256">EEPKEAEIQAGMFSVFGALLFPLLVGSTPTSWFLGPTDCSDVYNSGQTLSGVYTIYPSAETPVQVYCDMGCFGSKPEDGKWTLKCWTFPVGHFPGVSEENGRHCKFLQTVESIQERIWGQVLENTGWCIICSVCNILTGLENLYQLTRNRKYELRVDLQDFDGVSVYAHYSYFSVESEAEGYKLHVSGFTNGGAGDSLELSNGQKFSTFDKDQDSNEEGNCAKSYLGAFWYNKCHHANPNGIYLWGKDGTLFAIGNVWYHWKGFDYGVKSITMKIRPVS</sequence>
<feature type="domain" description="Fibrinogen C-terminal" evidence="2">
    <location>
        <begin position="30"/>
        <end position="279"/>
    </location>
</feature>
<dbReference type="InterPro" id="IPR002181">
    <property type="entry name" value="Fibrinogen_a/b/g_C_dom"/>
</dbReference>
<dbReference type="InterPro" id="IPR014716">
    <property type="entry name" value="Fibrinogen_a/b/g_C_1"/>
</dbReference>
<dbReference type="CDD" id="cd00087">
    <property type="entry name" value="FReD"/>
    <property type="match status" value="1"/>
</dbReference>
<dbReference type="GO" id="GO:0048251">
    <property type="term" value="P:elastic fiber assembly"/>
    <property type="evidence" value="ECO:0007669"/>
    <property type="project" value="TreeGrafter"/>
</dbReference>
<reference evidence="3" key="1">
    <citation type="submission" date="2023-06" db="EMBL/GenBank/DDBJ databases">
        <title>Male Hemibagrus guttatus genome.</title>
        <authorList>
            <person name="Bian C."/>
        </authorList>
    </citation>
    <scope>NUCLEOTIDE SEQUENCE</scope>
    <source>
        <strain evidence="3">Male_cb2023</strain>
        <tissue evidence="3">Muscle</tissue>
    </source>
</reference>
<dbReference type="InterPro" id="IPR036056">
    <property type="entry name" value="Fibrinogen-like_C"/>
</dbReference>
<dbReference type="SUPFAM" id="SSF56496">
    <property type="entry name" value="Fibrinogen C-terminal domain-like"/>
    <property type="match status" value="2"/>
</dbReference>
<keyword evidence="1" id="KW-0812">Transmembrane</keyword>
<evidence type="ECO:0000313" key="4">
    <source>
        <dbReference type="Proteomes" id="UP001274896"/>
    </source>
</evidence>
<dbReference type="PANTHER" id="PTHR19143:SF225">
    <property type="entry name" value="MICROFIBRIL-ASSOCIATED GLYCOPROTEIN 4"/>
    <property type="match status" value="1"/>
</dbReference>
<dbReference type="EMBL" id="JAUCMX010000025">
    <property type="protein sequence ID" value="KAK3510900.1"/>
    <property type="molecule type" value="Genomic_DNA"/>
</dbReference>
<dbReference type="PANTHER" id="PTHR19143">
    <property type="entry name" value="FIBRINOGEN/TENASCIN/ANGIOPOEITIN"/>
    <property type="match status" value="1"/>
</dbReference>
<keyword evidence="1" id="KW-0472">Membrane</keyword>
<dbReference type="SMART" id="SM00186">
    <property type="entry name" value="FBG"/>
    <property type="match status" value="1"/>
</dbReference>
<dbReference type="Gene3D" id="3.90.215.10">
    <property type="entry name" value="Gamma Fibrinogen, chain A, domain 1"/>
    <property type="match status" value="1"/>
</dbReference>
<proteinExistence type="predicted"/>
<dbReference type="GO" id="GO:0005615">
    <property type="term" value="C:extracellular space"/>
    <property type="evidence" value="ECO:0007669"/>
    <property type="project" value="TreeGrafter"/>
</dbReference>
<accession>A0AAE0ULS0</accession>
<protein>
    <recommendedName>
        <fullName evidence="2">Fibrinogen C-terminal domain-containing protein</fullName>
    </recommendedName>
</protein>
<dbReference type="Pfam" id="PF00147">
    <property type="entry name" value="Fibrinogen_C"/>
    <property type="match status" value="2"/>
</dbReference>
<evidence type="ECO:0000313" key="3">
    <source>
        <dbReference type="EMBL" id="KAK3510900.1"/>
    </source>
</evidence>
<gene>
    <name evidence="3" type="ORF">QTP70_024374</name>
</gene>
<evidence type="ECO:0000256" key="1">
    <source>
        <dbReference type="SAM" id="Phobius"/>
    </source>
</evidence>
<dbReference type="PROSITE" id="PS51406">
    <property type="entry name" value="FIBRINOGEN_C_2"/>
    <property type="match status" value="1"/>
</dbReference>
<evidence type="ECO:0000259" key="2">
    <source>
        <dbReference type="PROSITE" id="PS51406"/>
    </source>
</evidence>
<feature type="non-terminal residue" evidence="3">
    <location>
        <position position="1"/>
    </location>
</feature>
<dbReference type="Proteomes" id="UP001274896">
    <property type="component" value="Unassembled WGS sequence"/>
</dbReference>
<keyword evidence="4" id="KW-1185">Reference proteome</keyword>
<dbReference type="InterPro" id="IPR050373">
    <property type="entry name" value="Fibrinogen_C-term_domain"/>
</dbReference>
<name>A0AAE0ULS0_9TELE</name>
<comment type="caution">
    <text evidence="3">The sequence shown here is derived from an EMBL/GenBank/DDBJ whole genome shotgun (WGS) entry which is preliminary data.</text>
</comment>
<feature type="transmembrane region" description="Helical" evidence="1">
    <location>
        <begin position="12"/>
        <end position="34"/>
    </location>
</feature>
<dbReference type="AlphaFoldDB" id="A0AAE0ULS0"/>
<keyword evidence="1" id="KW-1133">Transmembrane helix</keyword>
<organism evidence="3 4">
    <name type="scientific">Hemibagrus guttatus</name>
    <dbReference type="NCBI Taxonomy" id="175788"/>
    <lineage>
        <taxon>Eukaryota</taxon>
        <taxon>Metazoa</taxon>
        <taxon>Chordata</taxon>
        <taxon>Craniata</taxon>
        <taxon>Vertebrata</taxon>
        <taxon>Euteleostomi</taxon>
        <taxon>Actinopterygii</taxon>
        <taxon>Neopterygii</taxon>
        <taxon>Teleostei</taxon>
        <taxon>Ostariophysi</taxon>
        <taxon>Siluriformes</taxon>
        <taxon>Bagridae</taxon>
        <taxon>Hemibagrus</taxon>
    </lineage>
</organism>